<organism evidence="2 3">
    <name type="scientific">Dyella nitratireducens</name>
    <dbReference type="NCBI Taxonomy" id="1849580"/>
    <lineage>
        <taxon>Bacteria</taxon>
        <taxon>Pseudomonadati</taxon>
        <taxon>Pseudomonadota</taxon>
        <taxon>Gammaproteobacteria</taxon>
        <taxon>Lysobacterales</taxon>
        <taxon>Rhodanobacteraceae</taxon>
        <taxon>Dyella</taxon>
    </lineage>
</organism>
<evidence type="ECO:0000313" key="2">
    <source>
        <dbReference type="EMBL" id="GGA20239.1"/>
    </source>
</evidence>
<evidence type="ECO:0000313" key="3">
    <source>
        <dbReference type="Proteomes" id="UP000620046"/>
    </source>
</evidence>
<gene>
    <name evidence="2" type="ORF">GCM10010981_05330</name>
</gene>
<feature type="compositionally biased region" description="Pro residues" evidence="1">
    <location>
        <begin position="97"/>
        <end position="108"/>
    </location>
</feature>
<accession>A0ABQ1FLV8</accession>
<keyword evidence="3" id="KW-1185">Reference proteome</keyword>
<evidence type="ECO:0000256" key="1">
    <source>
        <dbReference type="SAM" id="MobiDB-lite"/>
    </source>
</evidence>
<proteinExistence type="predicted"/>
<dbReference type="RefSeq" id="WP_188792712.1">
    <property type="nucleotide sequence ID" value="NZ_BMJA01000001.1"/>
</dbReference>
<evidence type="ECO:0008006" key="4">
    <source>
        <dbReference type="Google" id="ProtNLM"/>
    </source>
</evidence>
<dbReference type="EMBL" id="BMJA01000001">
    <property type="protein sequence ID" value="GGA20239.1"/>
    <property type="molecule type" value="Genomic_DNA"/>
</dbReference>
<sequence>MIELEIQALALSREGLLIDVGRCAAACGFALVRQRLADDRNGTLLTMVVRGLARNQRTLETALDKLERIISFEISPVVEGQPKPHFAASRSVSAGYVPPPPPAPPAETPKPAEANRSPKASDVIAQVVSRTPAAPEPVQPFVKPQPLLQSEPEPEPEFVFVRTPAPAPPPAPAEPFKELIQLDADQAAVEKLLPKLMSDYPQILPLLKKLEQAVEEGARESSLSLAGQRIGTWLFERNHAVTAKMGVDEAMERIGVPALRALAEVDYSGNQLHIRNSPLCTEDGRSSCKFFSGYLEGLIGPVVASQGLSIFAVCCRSCGADECVLALMD</sequence>
<dbReference type="Proteomes" id="UP000620046">
    <property type="component" value="Unassembled WGS sequence"/>
</dbReference>
<feature type="region of interest" description="Disordered" evidence="1">
    <location>
        <begin position="91"/>
        <end position="120"/>
    </location>
</feature>
<reference evidence="3" key="1">
    <citation type="journal article" date="2019" name="Int. J. Syst. Evol. Microbiol.">
        <title>The Global Catalogue of Microorganisms (GCM) 10K type strain sequencing project: providing services to taxonomists for standard genome sequencing and annotation.</title>
        <authorList>
            <consortium name="The Broad Institute Genomics Platform"/>
            <consortium name="The Broad Institute Genome Sequencing Center for Infectious Disease"/>
            <person name="Wu L."/>
            <person name="Ma J."/>
        </authorList>
    </citation>
    <scope>NUCLEOTIDE SEQUENCE [LARGE SCALE GENOMIC DNA]</scope>
    <source>
        <strain evidence="3">CGMCC 1.15439</strain>
    </source>
</reference>
<name>A0ABQ1FLV8_9GAMM</name>
<protein>
    <recommendedName>
        <fullName evidence="4">4-vinyl reductase 4VR domain-containing protein</fullName>
    </recommendedName>
</protein>
<comment type="caution">
    <text evidence="2">The sequence shown here is derived from an EMBL/GenBank/DDBJ whole genome shotgun (WGS) entry which is preliminary data.</text>
</comment>